<accession>A0ABD5B2M1</accession>
<dbReference type="Proteomes" id="UP001239265">
    <property type="component" value="Unassembled WGS sequence"/>
</dbReference>
<dbReference type="AlphaFoldDB" id="A0ABD5B2M1"/>
<dbReference type="EMBL" id="JAUCQJ010000001">
    <property type="protein sequence ID" value="MDQ8747646.1"/>
    <property type="molecule type" value="Genomic_DNA"/>
</dbReference>
<dbReference type="EMBL" id="VNHK01000016">
    <property type="protein sequence ID" value="TYO85080.1"/>
    <property type="molecule type" value="Genomic_DNA"/>
</dbReference>
<dbReference type="InterPro" id="IPR035986">
    <property type="entry name" value="PKD_dom_sf"/>
</dbReference>
<dbReference type="RefSeq" id="WP_086980246.1">
    <property type="nucleotide sequence ID" value="NZ_CP040516.1"/>
</dbReference>
<sequence length="394" mass="43677">MKFSDKANIAKTFLLGGIILTSLYNCSSDSETVAPTPQSPLQTTYQVDRMKVLNITNDAVSDPNAKYTWSTKDSILSNEKNLDFISISAKSYPVTLKVESNGKTFTYNTTVNVQQEKTPYSKHISEVLDFLPAPGQFVNDLPKYVSGDTKDIIVKKANDAVAKGANGMIHLGGFGGYVTFKFDHTIVNGPGKDFKVLGNAFAGNSEPGIIMVAFDKNKNGKPDDDEWYEIAGSEYFKDSTIKNYSITYYKPDESKAPVRGTANWQTDTEYIRWEDNQGNKGYLTKNSYHKQSYYPMWIGESSITFKGTRVADNFKQGTNGIWSSPALEFGYADNVPNDNEASNIDISWAVDKSGKYVKLPGIDFIKIYGAIRQESGILGEVSTEVTGAYDLRIK</sequence>
<evidence type="ECO:0000313" key="1">
    <source>
        <dbReference type="EMBL" id="MDQ8747646.1"/>
    </source>
</evidence>
<dbReference type="SUPFAM" id="SSF49299">
    <property type="entry name" value="PKD domain"/>
    <property type="match status" value="1"/>
</dbReference>
<dbReference type="Proteomes" id="UP000324513">
    <property type="component" value="Unassembled WGS sequence"/>
</dbReference>
<gene>
    <name evidence="2" type="ORF">LX74_03599</name>
    <name evidence="1" type="ORF">QT385_03270</name>
</gene>
<proteinExistence type="predicted"/>
<keyword evidence="3" id="KW-1185">Reference proteome</keyword>
<reference evidence="1 4" key="2">
    <citation type="submission" date="2023-06" db="EMBL/GenBank/DDBJ databases">
        <title>Nosocomial Elizabethkingia miricola genome.</title>
        <authorList>
            <person name="Morgado S."/>
            <person name="Fonseca E."/>
            <person name="Freitas F."/>
            <person name="Vicente A.C."/>
        </authorList>
    </citation>
    <scope>NUCLEOTIDE SEQUENCE [LARGE SCALE GENOMIC DNA]</scope>
    <source>
        <strain evidence="1 4">EM15</strain>
    </source>
</reference>
<comment type="caution">
    <text evidence="1">The sequence shown here is derived from an EMBL/GenBank/DDBJ whole genome shotgun (WGS) entry which is preliminary data.</text>
</comment>
<protein>
    <submittedName>
        <fullName evidence="1">PKD domain-containing protein</fullName>
    </submittedName>
</protein>
<reference evidence="2 3" key="1">
    <citation type="submission" date="2019-07" db="EMBL/GenBank/DDBJ databases">
        <title>Genomic Encyclopedia of Archaeal and Bacterial Type Strains, Phase II (KMG-II): from individual species to whole genera.</title>
        <authorList>
            <person name="Goeker M."/>
        </authorList>
    </citation>
    <scope>NUCLEOTIDE SEQUENCE [LARGE SCALE GENOMIC DNA]</scope>
    <source>
        <strain evidence="2 3">DSM 14571</strain>
    </source>
</reference>
<name>A0ABD5B2M1_ELIMR</name>
<evidence type="ECO:0000313" key="4">
    <source>
        <dbReference type="Proteomes" id="UP001239265"/>
    </source>
</evidence>
<evidence type="ECO:0000313" key="3">
    <source>
        <dbReference type="Proteomes" id="UP000324513"/>
    </source>
</evidence>
<organism evidence="1 4">
    <name type="scientific">Elizabethkingia miricola</name>
    <name type="common">Chryseobacterium miricola</name>
    <dbReference type="NCBI Taxonomy" id="172045"/>
    <lineage>
        <taxon>Bacteria</taxon>
        <taxon>Pseudomonadati</taxon>
        <taxon>Bacteroidota</taxon>
        <taxon>Flavobacteriia</taxon>
        <taxon>Flavobacteriales</taxon>
        <taxon>Weeksellaceae</taxon>
        <taxon>Elizabethkingia</taxon>
    </lineage>
</organism>
<evidence type="ECO:0000313" key="2">
    <source>
        <dbReference type="EMBL" id="TYO85080.1"/>
    </source>
</evidence>